<dbReference type="STRING" id="694429.Pyrfu_0790"/>
<dbReference type="KEGG" id="pfm:Pyrfu_0790"/>
<evidence type="ECO:0008006" key="4">
    <source>
        <dbReference type="Google" id="ProtNLM"/>
    </source>
</evidence>
<dbReference type="GeneID" id="11139258"/>
<dbReference type="Gene3D" id="3.10.620.30">
    <property type="match status" value="1"/>
</dbReference>
<proteinExistence type="predicted"/>
<protein>
    <recommendedName>
        <fullName evidence="4">Transglutaminase-like domain-containing protein</fullName>
    </recommendedName>
</protein>
<dbReference type="InParanoid" id="G0EDH4"/>
<dbReference type="RefSeq" id="WP_014026336.1">
    <property type="nucleotide sequence ID" value="NC_015931.1"/>
</dbReference>
<evidence type="ECO:0000313" key="2">
    <source>
        <dbReference type="EMBL" id="AEM38659.1"/>
    </source>
</evidence>
<keyword evidence="3" id="KW-1185">Reference proteome</keyword>
<dbReference type="eggNOG" id="arCOG03450">
    <property type="taxonomic scope" value="Archaea"/>
</dbReference>
<evidence type="ECO:0000313" key="3">
    <source>
        <dbReference type="Proteomes" id="UP000001037"/>
    </source>
</evidence>
<dbReference type="Proteomes" id="UP000001037">
    <property type="component" value="Chromosome"/>
</dbReference>
<dbReference type="HOGENOM" id="CLU_854231_0_0_2"/>
<accession>G0EDH4</accession>
<feature type="coiled-coil region" evidence="1">
    <location>
        <begin position="54"/>
        <end position="88"/>
    </location>
</feature>
<evidence type="ECO:0000256" key="1">
    <source>
        <dbReference type="SAM" id="Coils"/>
    </source>
</evidence>
<dbReference type="EMBL" id="CP002838">
    <property type="protein sequence ID" value="AEM38659.1"/>
    <property type="molecule type" value="Genomic_DNA"/>
</dbReference>
<organism evidence="2 3">
    <name type="scientific">Pyrolobus fumarii (strain DSM 11204 / 1A)</name>
    <dbReference type="NCBI Taxonomy" id="694429"/>
    <lineage>
        <taxon>Archaea</taxon>
        <taxon>Thermoproteota</taxon>
        <taxon>Thermoprotei</taxon>
        <taxon>Desulfurococcales</taxon>
        <taxon>Pyrodictiaceae</taxon>
        <taxon>Pyrolobus</taxon>
    </lineage>
</organism>
<keyword evidence="1" id="KW-0175">Coiled coil</keyword>
<reference evidence="2 3" key="1">
    <citation type="journal article" date="2011" name="Stand. Genomic Sci.">
        <title>Complete genome sequence of the hyperthermophilic chemolithoautotroph Pyrolobus fumarii type strain (1A).</title>
        <authorList>
            <person name="Anderson I."/>
            <person name="Goker M."/>
            <person name="Nolan M."/>
            <person name="Lucas S."/>
            <person name="Hammon N."/>
            <person name="Deshpande S."/>
            <person name="Cheng J.F."/>
            <person name="Tapia R."/>
            <person name="Han C."/>
            <person name="Goodwin L."/>
            <person name="Pitluck S."/>
            <person name="Huntemann M."/>
            <person name="Liolios K."/>
            <person name="Ivanova N."/>
            <person name="Pagani I."/>
            <person name="Mavromatis K."/>
            <person name="Ovchinikova G."/>
            <person name="Pati A."/>
            <person name="Chen A."/>
            <person name="Palaniappan K."/>
            <person name="Land M."/>
            <person name="Hauser L."/>
            <person name="Brambilla E.M."/>
            <person name="Huber H."/>
            <person name="Yasawong M."/>
            <person name="Rohde M."/>
            <person name="Spring S."/>
            <person name="Abt B."/>
            <person name="Sikorski J."/>
            <person name="Wirth R."/>
            <person name="Detter J.C."/>
            <person name="Woyke T."/>
            <person name="Bristow J."/>
            <person name="Eisen J.A."/>
            <person name="Markowitz V."/>
            <person name="Hugenholtz P."/>
            <person name="Kyrpides N.C."/>
            <person name="Klenk H.P."/>
            <person name="Lapidus A."/>
        </authorList>
    </citation>
    <scope>NUCLEOTIDE SEQUENCE [LARGE SCALE GENOMIC DNA]</scope>
    <source>
        <strain evidence="3">DSM 11204 / 1A</strain>
    </source>
</reference>
<dbReference type="AlphaFoldDB" id="G0EDH4"/>
<name>G0EDH4_PYRF1</name>
<dbReference type="OrthoDB" id="110514at2157"/>
<sequence length="325" mass="37236">MVDKRGVVLLLLVALAASNAVWATLYTQQVNKYNKLLEAYSSLNETFTLLAKRAAKLEDNNTALLLQIKTLRERLRRLAELVTTANETLKEALVVTRILENLNASITELFKLTYPRAYYTQDVRQYVTPGRVADIVMEVVGVPLFNPKKALKHMEMLYNYTVREVKTSPDHPFVVISDVKYVDMNGKKYVYAFKIKKTDNYIQTPLETLIRKAGDCEDKAILLTSLYLEYLGSFGDAWVMCFFGKEGYNHCVSIAYVKPLKTFVIADPTLEFFETSNSVKNGIDKLFAYIGLRWSDIDTVLVFNNKVYQRGDIYTVMDYLENIAR</sequence>
<gene>
    <name evidence="2" type="ordered locus">Pyrfu_0790</name>
</gene>